<dbReference type="PANTHER" id="PTHR19303">
    <property type="entry name" value="TRANSPOSON"/>
    <property type="match status" value="1"/>
</dbReference>
<dbReference type="InterPro" id="IPR050863">
    <property type="entry name" value="CenT-Element_Derived"/>
</dbReference>
<dbReference type="InterPro" id="IPR009057">
    <property type="entry name" value="Homeodomain-like_sf"/>
</dbReference>
<evidence type="ECO:0000256" key="2">
    <source>
        <dbReference type="SAM" id="MobiDB-lite"/>
    </source>
</evidence>
<dbReference type="AlphaFoldDB" id="A0A388L564"/>
<evidence type="ECO:0000313" key="4">
    <source>
        <dbReference type="EMBL" id="GBG77382.1"/>
    </source>
</evidence>
<dbReference type="GO" id="GO:0005634">
    <property type="term" value="C:nucleus"/>
    <property type="evidence" value="ECO:0007669"/>
    <property type="project" value="TreeGrafter"/>
</dbReference>
<dbReference type="STRING" id="69332.A0A388L564"/>
<feature type="region of interest" description="Disordered" evidence="2">
    <location>
        <begin position="65"/>
        <end position="88"/>
    </location>
</feature>
<dbReference type="Gramene" id="GBG77382">
    <property type="protein sequence ID" value="GBG77382"/>
    <property type="gene ID" value="CBR_g23713"/>
</dbReference>
<dbReference type="Proteomes" id="UP000265515">
    <property type="component" value="Unassembled WGS sequence"/>
</dbReference>
<dbReference type="EMBL" id="BFEA01000266">
    <property type="protein sequence ID" value="GBG77382.1"/>
    <property type="molecule type" value="Genomic_DNA"/>
</dbReference>
<feature type="domain" description="HTH CENPB-type" evidence="3">
    <location>
        <begin position="77"/>
        <end position="155"/>
    </location>
</feature>
<evidence type="ECO:0000259" key="3">
    <source>
        <dbReference type="PROSITE" id="PS51253"/>
    </source>
</evidence>
<comment type="caution">
    <text evidence="4">The sequence shown here is derived from an EMBL/GenBank/DDBJ whole genome shotgun (WGS) entry which is preliminary data.</text>
</comment>
<dbReference type="Pfam" id="PF03221">
    <property type="entry name" value="HTH_Tnp_Tc5"/>
    <property type="match status" value="1"/>
</dbReference>
<proteinExistence type="predicted"/>
<dbReference type="SUPFAM" id="SSF46689">
    <property type="entry name" value="Homeodomain-like"/>
    <property type="match status" value="2"/>
</dbReference>
<sequence>MAPRPLGDGQKRKSWSIKAKLDIINEYVPGVKGNGFDIVGRRYRVDKSTLCQWVMQKDKLEQALKNTMTNSRTQRRLGGGGRKPQHEELEEQLEQWVLQKNTRGLRVRDQYIQAKARLIFKLQKERGEVEEDAVFDGSTGWMARFKRRKGFVSRRHTTSRTLPSNAADTCRAFIDEIHNVIDKHGISPLNIFNMDQVPRYFETEPSSTIAKRGTREVLMRKANNSHKRFTVTFTISMVGEMMKPHLLFAKLENKPGVEGSVAVDVNMTGMWSTDTIISFINDTIASRKETAFGRQPVLLIIDSYGPHVKAVESERLKKMNIHVCIVPPNLTGIFQPLDVAVNRSFQQSYGCQYDAYISKALEDPSLQTKMGNPKSPTYQMVANWVCLWAKTKTKEDIAQAFAMCGLVCKEDFDVEKLHPPLRAVYNDVVNIDD</sequence>
<organism evidence="4 5">
    <name type="scientific">Chara braunii</name>
    <name type="common">Braun's stonewort</name>
    <dbReference type="NCBI Taxonomy" id="69332"/>
    <lineage>
        <taxon>Eukaryota</taxon>
        <taxon>Viridiplantae</taxon>
        <taxon>Streptophyta</taxon>
        <taxon>Charophyceae</taxon>
        <taxon>Charales</taxon>
        <taxon>Characeae</taxon>
        <taxon>Chara</taxon>
    </lineage>
</organism>
<dbReference type="InterPro" id="IPR004875">
    <property type="entry name" value="DDE_SF_endonuclease_dom"/>
</dbReference>
<dbReference type="SMART" id="SM00674">
    <property type="entry name" value="CENPB"/>
    <property type="match status" value="1"/>
</dbReference>
<evidence type="ECO:0000313" key="5">
    <source>
        <dbReference type="Proteomes" id="UP000265515"/>
    </source>
</evidence>
<protein>
    <recommendedName>
        <fullName evidence="3">HTH CENPB-type domain-containing protein</fullName>
    </recommendedName>
</protein>
<keyword evidence="1" id="KW-0238">DNA-binding</keyword>
<dbReference type="OrthoDB" id="117511at2759"/>
<dbReference type="Gene3D" id="1.10.10.60">
    <property type="entry name" value="Homeodomain-like"/>
    <property type="match status" value="1"/>
</dbReference>
<dbReference type="GO" id="GO:0003677">
    <property type="term" value="F:DNA binding"/>
    <property type="evidence" value="ECO:0007669"/>
    <property type="project" value="UniProtKB-KW"/>
</dbReference>
<dbReference type="Pfam" id="PF03184">
    <property type="entry name" value="DDE_1"/>
    <property type="match status" value="1"/>
</dbReference>
<dbReference type="PROSITE" id="PS51253">
    <property type="entry name" value="HTH_CENPB"/>
    <property type="match status" value="1"/>
</dbReference>
<dbReference type="InterPro" id="IPR006600">
    <property type="entry name" value="HTH_CenpB_DNA-bd_dom"/>
</dbReference>
<name>A0A388L564_CHABU</name>
<evidence type="ECO:0000256" key="1">
    <source>
        <dbReference type="ARBA" id="ARBA00023125"/>
    </source>
</evidence>
<gene>
    <name evidence="4" type="ORF">CBR_g23713</name>
</gene>
<dbReference type="OMA" id="PGLCHVR"/>
<keyword evidence="5" id="KW-1185">Reference proteome</keyword>
<reference evidence="4 5" key="1">
    <citation type="journal article" date="2018" name="Cell">
        <title>The Chara Genome: Secondary Complexity and Implications for Plant Terrestrialization.</title>
        <authorList>
            <person name="Nishiyama T."/>
            <person name="Sakayama H."/>
            <person name="Vries J.D."/>
            <person name="Buschmann H."/>
            <person name="Saint-Marcoux D."/>
            <person name="Ullrich K.K."/>
            <person name="Haas F.B."/>
            <person name="Vanderstraeten L."/>
            <person name="Becker D."/>
            <person name="Lang D."/>
            <person name="Vosolsobe S."/>
            <person name="Rombauts S."/>
            <person name="Wilhelmsson P.K.I."/>
            <person name="Janitza P."/>
            <person name="Kern R."/>
            <person name="Heyl A."/>
            <person name="Rumpler F."/>
            <person name="Villalobos L.I.A.C."/>
            <person name="Clay J.M."/>
            <person name="Skokan R."/>
            <person name="Toyoda A."/>
            <person name="Suzuki Y."/>
            <person name="Kagoshima H."/>
            <person name="Schijlen E."/>
            <person name="Tajeshwar N."/>
            <person name="Catarino B."/>
            <person name="Hetherington A.J."/>
            <person name="Saltykova A."/>
            <person name="Bonnot C."/>
            <person name="Breuninger H."/>
            <person name="Symeonidi A."/>
            <person name="Radhakrishnan G.V."/>
            <person name="Van Nieuwerburgh F."/>
            <person name="Deforce D."/>
            <person name="Chang C."/>
            <person name="Karol K.G."/>
            <person name="Hedrich R."/>
            <person name="Ulvskov P."/>
            <person name="Glockner G."/>
            <person name="Delwiche C.F."/>
            <person name="Petrasek J."/>
            <person name="Van de Peer Y."/>
            <person name="Friml J."/>
            <person name="Beilby M."/>
            <person name="Dolan L."/>
            <person name="Kohara Y."/>
            <person name="Sugano S."/>
            <person name="Fujiyama A."/>
            <person name="Delaux P.-M."/>
            <person name="Quint M."/>
            <person name="TheiBen G."/>
            <person name="Hagemann M."/>
            <person name="Harholt J."/>
            <person name="Dunand C."/>
            <person name="Zachgo S."/>
            <person name="Langdale J."/>
            <person name="Maumus F."/>
            <person name="Straeten D.V.D."/>
            <person name="Gould S.B."/>
            <person name="Rensing S.A."/>
        </authorList>
    </citation>
    <scope>NUCLEOTIDE SEQUENCE [LARGE SCALE GENOMIC DNA]</scope>
    <source>
        <strain evidence="4 5">S276</strain>
    </source>
</reference>
<accession>A0A388L564</accession>
<dbReference type="PANTHER" id="PTHR19303:SF73">
    <property type="entry name" value="PROTEIN PDC2"/>
    <property type="match status" value="1"/>
</dbReference>